<evidence type="ECO:0000256" key="1">
    <source>
        <dbReference type="ARBA" id="ARBA00022491"/>
    </source>
</evidence>
<reference evidence="6" key="1">
    <citation type="submission" date="2015-07" db="EMBL/GenBank/DDBJ databases">
        <authorList>
            <consortium name="Consortium for Microbial Forensics and Genomics (microFORGE)"/>
            <person name="Knight B.M."/>
            <person name="Roberts D.P."/>
            <person name="Lin D."/>
            <person name="Hari K."/>
            <person name="Fletcher J."/>
            <person name="Melcher U."/>
            <person name="Blagden T."/>
            <person name="Winegar R.A."/>
        </authorList>
    </citation>
    <scope>NUCLEOTIDE SEQUENCE [LARGE SCALE GENOMIC DNA]</scope>
    <source>
        <strain evidence="6">DSM 23493</strain>
    </source>
</reference>
<dbReference type="GeneID" id="96598913"/>
<dbReference type="AlphaFoldDB" id="A0A0K9FE39"/>
<name>A0A0K9FE39_9BACI</name>
<dbReference type="SUPFAM" id="SSF46689">
    <property type="entry name" value="Homeodomain-like"/>
    <property type="match status" value="1"/>
</dbReference>
<dbReference type="PATRIC" id="fig|582475.4.peg.1977"/>
<evidence type="ECO:0000313" key="5">
    <source>
        <dbReference type="EMBL" id="KMY32765.1"/>
    </source>
</evidence>
<dbReference type="InterPro" id="IPR036271">
    <property type="entry name" value="Tet_transcr_reg_TetR-rel_C_sf"/>
</dbReference>
<dbReference type="InterPro" id="IPR009057">
    <property type="entry name" value="Homeodomain-like_sf"/>
</dbReference>
<keyword evidence="2 3" id="KW-0238">DNA-binding</keyword>
<dbReference type="Pfam" id="PF00440">
    <property type="entry name" value="TetR_N"/>
    <property type="match status" value="1"/>
</dbReference>
<dbReference type="PANTHER" id="PTHR43479">
    <property type="entry name" value="ACREF/ENVCD OPERON REPRESSOR-RELATED"/>
    <property type="match status" value="1"/>
</dbReference>
<keyword evidence="1" id="KW-0678">Repressor</keyword>
<evidence type="ECO:0000256" key="2">
    <source>
        <dbReference type="ARBA" id="ARBA00023125"/>
    </source>
</evidence>
<dbReference type="GO" id="GO:0003677">
    <property type="term" value="F:DNA binding"/>
    <property type="evidence" value="ECO:0007669"/>
    <property type="project" value="UniProtKB-UniRule"/>
</dbReference>
<organism evidence="5 6">
    <name type="scientific">Lysinibacillus xylanilyticus</name>
    <dbReference type="NCBI Taxonomy" id="582475"/>
    <lineage>
        <taxon>Bacteria</taxon>
        <taxon>Bacillati</taxon>
        <taxon>Bacillota</taxon>
        <taxon>Bacilli</taxon>
        <taxon>Bacillales</taxon>
        <taxon>Bacillaceae</taxon>
        <taxon>Lysinibacillus</taxon>
    </lineage>
</organism>
<dbReference type="InterPro" id="IPR023772">
    <property type="entry name" value="DNA-bd_HTH_TetR-type_CS"/>
</dbReference>
<feature type="domain" description="HTH tetR-type" evidence="4">
    <location>
        <begin position="6"/>
        <end position="66"/>
    </location>
</feature>
<dbReference type="Proteomes" id="UP000037326">
    <property type="component" value="Unassembled WGS sequence"/>
</dbReference>
<gene>
    <name evidence="5" type="ORF">ACZ11_11785</name>
</gene>
<dbReference type="InterPro" id="IPR001647">
    <property type="entry name" value="HTH_TetR"/>
</dbReference>
<dbReference type="OrthoDB" id="9780939at2"/>
<dbReference type="PANTHER" id="PTHR43479:SF11">
    <property type="entry name" value="ACREF_ENVCD OPERON REPRESSOR-RELATED"/>
    <property type="match status" value="1"/>
</dbReference>
<comment type="caution">
    <text evidence="5">The sequence shown here is derived from an EMBL/GenBank/DDBJ whole genome shotgun (WGS) entry which is preliminary data.</text>
</comment>
<feature type="DNA-binding region" description="H-T-H motif" evidence="3">
    <location>
        <begin position="29"/>
        <end position="48"/>
    </location>
</feature>
<dbReference type="SUPFAM" id="SSF48498">
    <property type="entry name" value="Tetracyclin repressor-like, C-terminal domain"/>
    <property type="match status" value="1"/>
</dbReference>
<evidence type="ECO:0000256" key="3">
    <source>
        <dbReference type="PROSITE-ProRule" id="PRU00335"/>
    </source>
</evidence>
<dbReference type="Gene3D" id="1.10.357.10">
    <property type="entry name" value="Tetracycline Repressor, domain 2"/>
    <property type="match status" value="1"/>
</dbReference>
<proteinExistence type="predicted"/>
<dbReference type="PROSITE" id="PS01081">
    <property type="entry name" value="HTH_TETR_1"/>
    <property type="match status" value="1"/>
</dbReference>
<protein>
    <submittedName>
        <fullName evidence="5">TetR family transcriptional regulator</fullName>
    </submittedName>
</protein>
<accession>A0A0K9FE39</accession>
<dbReference type="RefSeq" id="WP_049666277.1">
    <property type="nucleotide sequence ID" value="NZ_JBIVOC010000010.1"/>
</dbReference>
<dbReference type="EMBL" id="LFXJ01000005">
    <property type="protein sequence ID" value="KMY32765.1"/>
    <property type="molecule type" value="Genomic_DNA"/>
</dbReference>
<evidence type="ECO:0000313" key="6">
    <source>
        <dbReference type="Proteomes" id="UP000037326"/>
    </source>
</evidence>
<evidence type="ECO:0000259" key="4">
    <source>
        <dbReference type="PROSITE" id="PS50977"/>
    </source>
</evidence>
<dbReference type="InterPro" id="IPR050624">
    <property type="entry name" value="HTH-type_Tx_Regulator"/>
</dbReference>
<sequence length="190" mass="21638">MAKPTGIEKSDLLTAAKQSLVERGIEKFTLKAVAEQAGVTQGTIYYHFKSKEQIILEIVQDICENSWNEILTTDQQVIQSALLSAKSRYENDSFYHKLFFTLIVLGFSNPTIKQTIGQILASENEHLCNVLERLWDTSPIDGVSMETWSIFFNAIIDGLAIQVMMRDDFDVDAFYQQLEKIIQTLHRLGK</sequence>
<dbReference type="PRINTS" id="PR00455">
    <property type="entry name" value="HTHTETR"/>
</dbReference>
<dbReference type="PROSITE" id="PS50977">
    <property type="entry name" value="HTH_TETR_2"/>
    <property type="match status" value="1"/>
</dbReference>